<dbReference type="STRING" id="1121393.SAMN02745216_00675"/>
<dbReference type="OrthoDB" id="9762608at2"/>
<feature type="domain" description="B12-binding" evidence="8">
    <location>
        <begin position="3"/>
        <end position="141"/>
    </location>
</feature>
<keyword evidence="7" id="KW-0411">Iron-sulfur</keyword>
<dbReference type="PROSITE" id="PS51332">
    <property type="entry name" value="B12_BINDING"/>
    <property type="match status" value="1"/>
</dbReference>
<keyword evidence="4" id="KW-0949">S-adenosyl-L-methionine</keyword>
<feature type="domain" description="Radical SAM core" evidence="9">
    <location>
        <begin position="190"/>
        <end position="414"/>
    </location>
</feature>
<organism evidence="10 11">
    <name type="scientific">Desulfatibacillum alkenivorans DSM 16219</name>
    <dbReference type="NCBI Taxonomy" id="1121393"/>
    <lineage>
        <taxon>Bacteria</taxon>
        <taxon>Pseudomonadati</taxon>
        <taxon>Thermodesulfobacteriota</taxon>
        <taxon>Desulfobacteria</taxon>
        <taxon>Desulfobacterales</taxon>
        <taxon>Desulfatibacillaceae</taxon>
        <taxon>Desulfatibacillum</taxon>
    </lineage>
</organism>
<evidence type="ECO:0000256" key="1">
    <source>
        <dbReference type="ARBA" id="ARBA00001966"/>
    </source>
</evidence>
<proteinExistence type="predicted"/>
<evidence type="ECO:0000256" key="2">
    <source>
        <dbReference type="ARBA" id="ARBA00022603"/>
    </source>
</evidence>
<evidence type="ECO:0000259" key="9">
    <source>
        <dbReference type="PROSITE" id="PS51918"/>
    </source>
</evidence>
<evidence type="ECO:0000256" key="6">
    <source>
        <dbReference type="ARBA" id="ARBA00023004"/>
    </source>
</evidence>
<dbReference type="SFLD" id="SFLDS00029">
    <property type="entry name" value="Radical_SAM"/>
    <property type="match status" value="1"/>
</dbReference>
<name>A0A1M6EKR7_9BACT</name>
<dbReference type="SFLD" id="SFLDG01123">
    <property type="entry name" value="methyltransferase_(Class_B)"/>
    <property type="match status" value="1"/>
</dbReference>
<dbReference type="AlphaFoldDB" id="A0A1M6EKR7"/>
<dbReference type="Gene3D" id="3.40.50.280">
    <property type="entry name" value="Cobalamin-binding domain"/>
    <property type="match status" value="1"/>
</dbReference>
<dbReference type="GO" id="GO:0003824">
    <property type="term" value="F:catalytic activity"/>
    <property type="evidence" value="ECO:0007669"/>
    <property type="project" value="InterPro"/>
</dbReference>
<evidence type="ECO:0000259" key="8">
    <source>
        <dbReference type="PROSITE" id="PS51332"/>
    </source>
</evidence>
<dbReference type="PANTHER" id="PTHR43409:SF7">
    <property type="entry name" value="BLL1977 PROTEIN"/>
    <property type="match status" value="1"/>
</dbReference>
<dbReference type="EMBL" id="FQZU01000002">
    <property type="protein sequence ID" value="SHI85878.1"/>
    <property type="molecule type" value="Genomic_DNA"/>
</dbReference>
<dbReference type="GO" id="GO:0046872">
    <property type="term" value="F:metal ion binding"/>
    <property type="evidence" value="ECO:0007669"/>
    <property type="project" value="UniProtKB-KW"/>
</dbReference>
<evidence type="ECO:0000313" key="10">
    <source>
        <dbReference type="EMBL" id="SHI85878.1"/>
    </source>
</evidence>
<dbReference type="SUPFAM" id="SSF102114">
    <property type="entry name" value="Radical SAM enzymes"/>
    <property type="match status" value="1"/>
</dbReference>
<evidence type="ECO:0000256" key="7">
    <source>
        <dbReference type="ARBA" id="ARBA00023014"/>
    </source>
</evidence>
<dbReference type="SFLD" id="SFLDG01082">
    <property type="entry name" value="B12-binding_domain_containing"/>
    <property type="match status" value="1"/>
</dbReference>
<reference evidence="11" key="1">
    <citation type="submission" date="2016-11" db="EMBL/GenBank/DDBJ databases">
        <authorList>
            <person name="Varghese N."/>
            <person name="Submissions S."/>
        </authorList>
    </citation>
    <scope>NUCLEOTIDE SEQUENCE [LARGE SCALE GENOMIC DNA]</scope>
    <source>
        <strain evidence="11">DSM 16219</strain>
    </source>
</reference>
<dbReference type="RefSeq" id="WP_073472831.1">
    <property type="nucleotide sequence ID" value="NZ_FQZU01000002.1"/>
</dbReference>
<comment type="cofactor">
    <cofactor evidence="1">
        <name>[4Fe-4S] cluster</name>
        <dbReference type="ChEBI" id="CHEBI:49883"/>
    </cofactor>
</comment>
<evidence type="ECO:0000256" key="3">
    <source>
        <dbReference type="ARBA" id="ARBA00022679"/>
    </source>
</evidence>
<gene>
    <name evidence="10" type="ORF">SAMN02745216_00675</name>
</gene>
<dbReference type="PROSITE" id="PS51918">
    <property type="entry name" value="RADICAL_SAM"/>
    <property type="match status" value="1"/>
</dbReference>
<dbReference type="Gene3D" id="3.80.30.20">
    <property type="entry name" value="tm_1862 like domain"/>
    <property type="match status" value="1"/>
</dbReference>
<protein>
    <submittedName>
        <fullName evidence="10">Radical SAM superfamily enzyme YgiQ, UPF0313 family</fullName>
    </submittedName>
</protein>
<dbReference type="InterPro" id="IPR006158">
    <property type="entry name" value="Cobalamin-bd"/>
</dbReference>
<keyword evidence="6" id="KW-0408">Iron</keyword>
<keyword evidence="5" id="KW-0479">Metal-binding</keyword>
<dbReference type="Pfam" id="PF04055">
    <property type="entry name" value="Radical_SAM"/>
    <property type="match status" value="1"/>
</dbReference>
<dbReference type="Proteomes" id="UP000183994">
    <property type="component" value="Unassembled WGS sequence"/>
</dbReference>
<dbReference type="GO" id="GO:0031419">
    <property type="term" value="F:cobalamin binding"/>
    <property type="evidence" value="ECO:0007669"/>
    <property type="project" value="InterPro"/>
</dbReference>
<dbReference type="InterPro" id="IPR051198">
    <property type="entry name" value="BchE-like"/>
</dbReference>
<accession>A0A1M6EKR7</accession>
<dbReference type="PANTHER" id="PTHR43409">
    <property type="entry name" value="ANAEROBIC MAGNESIUM-PROTOPORPHYRIN IX MONOMETHYL ESTER CYCLASE-RELATED"/>
    <property type="match status" value="1"/>
</dbReference>
<dbReference type="InterPro" id="IPR007197">
    <property type="entry name" value="rSAM"/>
</dbReference>
<dbReference type="InterPro" id="IPR023404">
    <property type="entry name" value="rSAM_horseshoe"/>
</dbReference>
<keyword evidence="2" id="KW-0489">Methyltransferase</keyword>
<keyword evidence="11" id="KW-1185">Reference proteome</keyword>
<evidence type="ECO:0000256" key="4">
    <source>
        <dbReference type="ARBA" id="ARBA00022691"/>
    </source>
</evidence>
<keyword evidence="3" id="KW-0808">Transferase</keyword>
<dbReference type="GO" id="GO:0051539">
    <property type="term" value="F:4 iron, 4 sulfur cluster binding"/>
    <property type="evidence" value="ECO:0007669"/>
    <property type="project" value="UniProtKB-KW"/>
</dbReference>
<dbReference type="InterPro" id="IPR034466">
    <property type="entry name" value="Methyltransferase_Class_B"/>
</dbReference>
<dbReference type="Pfam" id="PF02310">
    <property type="entry name" value="B12-binding"/>
    <property type="match status" value="1"/>
</dbReference>
<dbReference type="InterPro" id="IPR006638">
    <property type="entry name" value="Elp3/MiaA/NifB-like_rSAM"/>
</dbReference>
<evidence type="ECO:0000313" key="11">
    <source>
        <dbReference type="Proteomes" id="UP000183994"/>
    </source>
</evidence>
<dbReference type="InterPro" id="IPR058240">
    <property type="entry name" value="rSAM_sf"/>
</dbReference>
<evidence type="ECO:0000256" key="5">
    <source>
        <dbReference type="ARBA" id="ARBA00022723"/>
    </source>
</evidence>
<dbReference type="CDD" id="cd01335">
    <property type="entry name" value="Radical_SAM"/>
    <property type="match status" value="1"/>
</dbReference>
<dbReference type="CDD" id="cd02068">
    <property type="entry name" value="radical_SAM_B12_BD"/>
    <property type="match status" value="1"/>
</dbReference>
<sequence length="460" mass="51446">MTKILLIKPTSGNAAHIQASPPLGLMYLASALKRQGDHDVRVLDMRLHADPMSYALKTARDMAPGIAGISAFSLESYTVHELAAGLKALPKPPMVIAGGPYPTSGPEDVLSDPNIDLAVLGEGEETFPAVVRFLETGQGRLEDIPGLAFRRDGKIIKTPPALEIQNMDALSFPAWDLIDINAYAKAERFANVRKNRYMPVFTSRSCPYQCIYCHRIFGKGFRPRSPENVADEIEALVRRHGVREIEIVDDIFNLNAERAEAICDLIINRGLKIKISFPNAMRADLLNLRLLKKLKKAGVHFSGIAVETGSPRLQKLIKKNLDLKKVNEAINMAFDLGITTVGFFMLGFPTETRDELLATVDFACQSRLNFATFFVVTPFEGTPLYDLCLPKLSKMGAPEDMDYHRNACNFSEIPDEEFFRIRRQAYRRFYSKAFSRIILSGAYQDVSLFQILRLSALRVL</sequence>
<dbReference type="SMART" id="SM00729">
    <property type="entry name" value="Elp3"/>
    <property type="match status" value="1"/>
</dbReference>